<organism evidence="2 3">
    <name type="scientific">Ophiobolus disseminans</name>
    <dbReference type="NCBI Taxonomy" id="1469910"/>
    <lineage>
        <taxon>Eukaryota</taxon>
        <taxon>Fungi</taxon>
        <taxon>Dikarya</taxon>
        <taxon>Ascomycota</taxon>
        <taxon>Pezizomycotina</taxon>
        <taxon>Dothideomycetes</taxon>
        <taxon>Pleosporomycetidae</taxon>
        <taxon>Pleosporales</taxon>
        <taxon>Pleosporineae</taxon>
        <taxon>Phaeosphaeriaceae</taxon>
        <taxon>Ophiobolus</taxon>
    </lineage>
</organism>
<protein>
    <submittedName>
        <fullName evidence="2">Uncharacterized protein</fullName>
    </submittedName>
</protein>
<evidence type="ECO:0000313" key="3">
    <source>
        <dbReference type="Proteomes" id="UP000799424"/>
    </source>
</evidence>
<accession>A0A6A6ZMT2</accession>
<dbReference type="OrthoDB" id="3795043at2759"/>
<evidence type="ECO:0000256" key="1">
    <source>
        <dbReference type="SAM" id="MobiDB-lite"/>
    </source>
</evidence>
<keyword evidence="3" id="KW-1185">Reference proteome</keyword>
<dbReference type="Proteomes" id="UP000799424">
    <property type="component" value="Unassembled WGS sequence"/>
</dbReference>
<proteinExistence type="predicted"/>
<gene>
    <name evidence="2" type="ORF">CC86DRAFT_357233</name>
</gene>
<feature type="compositionally biased region" description="Basic residues" evidence="1">
    <location>
        <begin position="122"/>
        <end position="134"/>
    </location>
</feature>
<name>A0A6A6ZMT2_9PLEO</name>
<dbReference type="AlphaFoldDB" id="A0A6A6ZMT2"/>
<evidence type="ECO:0000313" key="2">
    <source>
        <dbReference type="EMBL" id="KAF2822411.1"/>
    </source>
</evidence>
<reference evidence="2" key="1">
    <citation type="journal article" date="2020" name="Stud. Mycol.">
        <title>101 Dothideomycetes genomes: a test case for predicting lifestyles and emergence of pathogens.</title>
        <authorList>
            <person name="Haridas S."/>
            <person name="Albert R."/>
            <person name="Binder M."/>
            <person name="Bloem J."/>
            <person name="Labutti K."/>
            <person name="Salamov A."/>
            <person name="Andreopoulos B."/>
            <person name="Baker S."/>
            <person name="Barry K."/>
            <person name="Bills G."/>
            <person name="Bluhm B."/>
            <person name="Cannon C."/>
            <person name="Castanera R."/>
            <person name="Culley D."/>
            <person name="Daum C."/>
            <person name="Ezra D."/>
            <person name="Gonzalez J."/>
            <person name="Henrissat B."/>
            <person name="Kuo A."/>
            <person name="Liang C."/>
            <person name="Lipzen A."/>
            <person name="Lutzoni F."/>
            <person name="Magnuson J."/>
            <person name="Mondo S."/>
            <person name="Nolan M."/>
            <person name="Ohm R."/>
            <person name="Pangilinan J."/>
            <person name="Park H.-J."/>
            <person name="Ramirez L."/>
            <person name="Alfaro M."/>
            <person name="Sun H."/>
            <person name="Tritt A."/>
            <person name="Yoshinaga Y."/>
            <person name="Zwiers L.-H."/>
            <person name="Turgeon B."/>
            <person name="Goodwin S."/>
            <person name="Spatafora J."/>
            <person name="Crous P."/>
            <person name="Grigoriev I."/>
        </authorList>
    </citation>
    <scope>NUCLEOTIDE SEQUENCE</scope>
    <source>
        <strain evidence="2">CBS 113818</strain>
    </source>
</reference>
<dbReference type="EMBL" id="MU006234">
    <property type="protein sequence ID" value="KAF2822411.1"/>
    <property type="molecule type" value="Genomic_DNA"/>
</dbReference>
<feature type="region of interest" description="Disordered" evidence="1">
    <location>
        <begin position="171"/>
        <end position="190"/>
    </location>
</feature>
<sequence length="339" mass="36533">MAHNLDAGSFRVNSDATSAVLSRTVDGTDACSVVPRRTGSTHSLQSSGASDLRATAPEFIPCGASKTSAVTKAVIPTPSADPTTDLLGDQKFELDMYGIPWFYYMYQVQFAYNQGFHYGRSRSPKKFGRKKHRSSLTPPIATESMQYASGPAADSISGRDMPPPVSTISLAEQRAQQKHHNSTREVSPHDGASAGDQMFPAFTAQQDVIARETRLVDTTNMPRGPAVDLSTCRNVPPFAGTRNTAPQADYYNTMPARGYHNSRHHFNRSDNGLYSYGGRGTTGVPMHDTAPFPNPIPPQGRPNGGFNDNPPCGAVDVVFAAERVGGEACNVCEPDHPLD</sequence>
<feature type="region of interest" description="Disordered" evidence="1">
    <location>
        <begin position="122"/>
        <end position="166"/>
    </location>
</feature>